<protein>
    <submittedName>
        <fullName evidence="1">Uncharacterized protein</fullName>
    </submittedName>
</protein>
<evidence type="ECO:0000313" key="1">
    <source>
        <dbReference type="EMBL" id="KKO03303.1"/>
    </source>
</evidence>
<gene>
    <name evidence="1" type="ORF">LCGC14_0097160</name>
</gene>
<sequence length="56" mass="6371">MMRNQSLLPDNFSIAFSNWAAPKLPQSSVIEAVEKRRRRLISGGDQLPRSAPTRYL</sequence>
<dbReference type="AlphaFoldDB" id="A0A0F9VTR1"/>
<comment type="caution">
    <text evidence="1">The sequence shown here is derived from an EMBL/GenBank/DDBJ whole genome shotgun (WGS) entry which is preliminary data.</text>
</comment>
<proteinExistence type="predicted"/>
<reference evidence="1" key="1">
    <citation type="journal article" date="2015" name="Nature">
        <title>Complex archaea that bridge the gap between prokaryotes and eukaryotes.</title>
        <authorList>
            <person name="Spang A."/>
            <person name="Saw J.H."/>
            <person name="Jorgensen S.L."/>
            <person name="Zaremba-Niedzwiedzka K."/>
            <person name="Martijn J."/>
            <person name="Lind A.E."/>
            <person name="van Eijk R."/>
            <person name="Schleper C."/>
            <person name="Guy L."/>
            <person name="Ettema T.J."/>
        </authorList>
    </citation>
    <scope>NUCLEOTIDE SEQUENCE</scope>
</reference>
<dbReference type="EMBL" id="LAZR01000027">
    <property type="protein sequence ID" value="KKO03303.1"/>
    <property type="molecule type" value="Genomic_DNA"/>
</dbReference>
<accession>A0A0F9VTR1</accession>
<organism evidence="1">
    <name type="scientific">marine sediment metagenome</name>
    <dbReference type="NCBI Taxonomy" id="412755"/>
    <lineage>
        <taxon>unclassified sequences</taxon>
        <taxon>metagenomes</taxon>
        <taxon>ecological metagenomes</taxon>
    </lineage>
</organism>
<name>A0A0F9VTR1_9ZZZZ</name>